<evidence type="ECO:0000313" key="3">
    <source>
        <dbReference type="Proteomes" id="UP000266152"/>
    </source>
</evidence>
<sequence length="238" mass="26777">MVRKYARKTEDLLAEVKNWGAFVTIGKVFHWNTTILQKHLSTQMDAKRWIKNRRQQARAVYGNTVPPSTPQLTSRVRRHDNRIPDNSPYPPAHHMISHSAPSHLFGTPTPSRFASLPDTSKSLSLSSPLFAPPSTPNRTPSNVNEFVNQWATGNAACDQMMKELDISPLSITPSSMHRTFGTPSSGVYTTPWRSIEPIPFTLPSFPLQKIKAPPLEFTSSQQSLPWQEPLRLETSLPQ</sequence>
<feature type="region of interest" description="Disordered" evidence="1">
    <location>
        <begin position="62"/>
        <end position="95"/>
    </location>
</feature>
<proteinExistence type="predicted"/>
<dbReference type="EMBL" id="PXOF01000214">
    <property type="protein sequence ID" value="RGP59557.1"/>
    <property type="molecule type" value="Genomic_DNA"/>
</dbReference>
<organism evidence="2 3">
    <name type="scientific">Fusarium sporotrichioides</name>
    <dbReference type="NCBI Taxonomy" id="5514"/>
    <lineage>
        <taxon>Eukaryota</taxon>
        <taxon>Fungi</taxon>
        <taxon>Dikarya</taxon>
        <taxon>Ascomycota</taxon>
        <taxon>Pezizomycotina</taxon>
        <taxon>Sordariomycetes</taxon>
        <taxon>Hypocreomycetidae</taxon>
        <taxon>Hypocreales</taxon>
        <taxon>Nectriaceae</taxon>
        <taxon>Fusarium</taxon>
    </lineage>
</organism>
<dbReference type="AlphaFoldDB" id="A0A395RHI4"/>
<keyword evidence="3" id="KW-1185">Reference proteome</keyword>
<comment type="caution">
    <text evidence="2">The sequence shown here is derived from an EMBL/GenBank/DDBJ whole genome shotgun (WGS) entry which is preliminary data.</text>
</comment>
<feature type="region of interest" description="Disordered" evidence="1">
    <location>
        <begin position="218"/>
        <end position="238"/>
    </location>
</feature>
<name>A0A395RHI4_FUSSP</name>
<dbReference type="Proteomes" id="UP000266152">
    <property type="component" value="Unassembled WGS sequence"/>
</dbReference>
<evidence type="ECO:0000313" key="2">
    <source>
        <dbReference type="EMBL" id="RGP59557.1"/>
    </source>
</evidence>
<evidence type="ECO:0000256" key="1">
    <source>
        <dbReference type="SAM" id="MobiDB-lite"/>
    </source>
</evidence>
<gene>
    <name evidence="2" type="ORF">FSPOR_11239</name>
</gene>
<reference evidence="2 3" key="1">
    <citation type="journal article" date="2018" name="PLoS Pathog.">
        <title>Evolution of structural diversity of trichothecenes, a family of toxins produced by plant pathogenic and entomopathogenic fungi.</title>
        <authorList>
            <person name="Proctor R.H."/>
            <person name="McCormick S.P."/>
            <person name="Kim H.S."/>
            <person name="Cardoza R.E."/>
            <person name="Stanley A.M."/>
            <person name="Lindo L."/>
            <person name="Kelly A."/>
            <person name="Brown D.W."/>
            <person name="Lee T."/>
            <person name="Vaughan M.M."/>
            <person name="Alexander N.J."/>
            <person name="Busman M."/>
            <person name="Gutierrez S."/>
        </authorList>
    </citation>
    <scope>NUCLEOTIDE SEQUENCE [LARGE SCALE GENOMIC DNA]</scope>
    <source>
        <strain evidence="2 3">NRRL 3299</strain>
    </source>
</reference>
<accession>A0A395RHI4</accession>
<protein>
    <submittedName>
        <fullName evidence="2">Uncharacterized protein</fullName>
    </submittedName>
</protein>